<feature type="region of interest" description="Disordered" evidence="1">
    <location>
        <begin position="36"/>
        <end position="55"/>
    </location>
</feature>
<name>A0A0C9XVL0_9AGAR</name>
<sequence>MWAALALSRDRAPLAARHYRTFEEIERPGIALARRSTTPNPTLEAVETAPHRAGI</sequence>
<reference evidence="2 3" key="1">
    <citation type="submission" date="2014-04" db="EMBL/GenBank/DDBJ databases">
        <authorList>
            <consortium name="DOE Joint Genome Institute"/>
            <person name="Kuo A."/>
            <person name="Kohler A."/>
            <person name="Nagy L.G."/>
            <person name="Floudas D."/>
            <person name="Copeland A."/>
            <person name="Barry K.W."/>
            <person name="Cichocki N."/>
            <person name="Veneault-Fourrey C."/>
            <person name="LaButti K."/>
            <person name="Lindquist E.A."/>
            <person name="Lipzen A."/>
            <person name="Lundell T."/>
            <person name="Morin E."/>
            <person name="Murat C."/>
            <person name="Sun H."/>
            <person name="Tunlid A."/>
            <person name="Henrissat B."/>
            <person name="Grigoriev I.V."/>
            <person name="Hibbett D.S."/>
            <person name="Martin F."/>
            <person name="Nordberg H.P."/>
            <person name="Cantor M.N."/>
            <person name="Hua S.X."/>
        </authorList>
    </citation>
    <scope>NUCLEOTIDE SEQUENCE [LARGE SCALE GENOMIC DNA]</scope>
    <source>
        <strain evidence="2 3">LaAM-08-1</strain>
    </source>
</reference>
<evidence type="ECO:0000313" key="3">
    <source>
        <dbReference type="Proteomes" id="UP000054477"/>
    </source>
</evidence>
<gene>
    <name evidence="2" type="ORF">K443DRAFT_674929</name>
</gene>
<evidence type="ECO:0000313" key="2">
    <source>
        <dbReference type="EMBL" id="KIK05629.1"/>
    </source>
</evidence>
<dbReference type="Proteomes" id="UP000054477">
    <property type="component" value="Unassembled WGS sequence"/>
</dbReference>
<keyword evidence="3" id="KW-1185">Reference proteome</keyword>
<dbReference type="AlphaFoldDB" id="A0A0C9XVL0"/>
<accession>A0A0C9XVL0</accession>
<proteinExistence type="predicted"/>
<reference evidence="3" key="2">
    <citation type="submission" date="2015-01" db="EMBL/GenBank/DDBJ databases">
        <title>Evolutionary Origins and Diversification of the Mycorrhizal Mutualists.</title>
        <authorList>
            <consortium name="DOE Joint Genome Institute"/>
            <consortium name="Mycorrhizal Genomics Consortium"/>
            <person name="Kohler A."/>
            <person name="Kuo A."/>
            <person name="Nagy L.G."/>
            <person name="Floudas D."/>
            <person name="Copeland A."/>
            <person name="Barry K.W."/>
            <person name="Cichocki N."/>
            <person name="Veneault-Fourrey C."/>
            <person name="LaButti K."/>
            <person name="Lindquist E.A."/>
            <person name="Lipzen A."/>
            <person name="Lundell T."/>
            <person name="Morin E."/>
            <person name="Murat C."/>
            <person name="Riley R."/>
            <person name="Ohm R."/>
            <person name="Sun H."/>
            <person name="Tunlid A."/>
            <person name="Henrissat B."/>
            <person name="Grigoriev I.V."/>
            <person name="Hibbett D.S."/>
            <person name="Martin F."/>
        </authorList>
    </citation>
    <scope>NUCLEOTIDE SEQUENCE [LARGE SCALE GENOMIC DNA]</scope>
    <source>
        <strain evidence="3">LaAM-08-1</strain>
    </source>
</reference>
<dbReference type="EMBL" id="KN838558">
    <property type="protein sequence ID" value="KIK05629.1"/>
    <property type="molecule type" value="Genomic_DNA"/>
</dbReference>
<protein>
    <submittedName>
        <fullName evidence="2">Uncharacterized protein</fullName>
    </submittedName>
</protein>
<organism evidence="2 3">
    <name type="scientific">Laccaria amethystina LaAM-08-1</name>
    <dbReference type="NCBI Taxonomy" id="1095629"/>
    <lineage>
        <taxon>Eukaryota</taxon>
        <taxon>Fungi</taxon>
        <taxon>Dikarya</taxon>
        <taxon>Basidiomycota</taxon>
        <taxon>Agaricomycotina</taxon>
        <taxon>Agaricomycetes</taxon>
        <taxon>Agaricomycetidae</taxon>
        <taxon>Agaricales</taxon>
        <taxon>Agaricineae</taxon>
        <taxon>Hydnangiaceae</taxon>
        <taxon>Laccaria</taxon>
    </lineage>
</organism>
<dbReference type="HOGENOM" id="CLU_3032698_0_0_1"/>
<evidence type="ECO:0000256" key="1">
    <source>
        <dbReference type="SAM" id="MobiDB-lite"/>
    </source>
</evidence>